<name>A8N0A4_COPC7</name>
<feature type="region of interest" description="Disordered" evidence="1">
    <location>
        <begin position="609"/>
        <end position="676"/>
    </location>
</feature>
<feature type="region of interest" description="Disordered" evidence="1">
    <location>
        <begin position="689"/>
        <end position="786"/>
    </location>
</feature>
<reference evidence="5 6" key="1">
    <citation type="journal article" date="2010" name="Proc. Natl. Acad. Sci. U.S.A.">
        <title>Insights into evolution of multicellular fungi from the assembled chromosomes of the mushroom Coprinopsis cinerea (Coprinus cinereus).</title>
        <authorList>
            <person name="Stajich J.E."/>
            <person name="Wilke S.K."/>
            <person name="Ahren D."/>
            <person name="Au C.H."/>
            <person name="Birren B.W."/>
            <person name="Borodovsky M."/>
            <person name="Burns C."/>
            <person name="Canback B."/>
            <person name="Casselton L.A."/>
            <person name="Cheng C.K."/>
            <person name="Deng J."/>
            <person name="Dietrich F.S."/>
            <person name="Fargo D.C."/>
            <person name="Farman M.L."/>
            <person name="Gathman A.C."/>
            <person name="Goldberg J."/>
            <person name="Guigo R."/>
            <person name="Hoegger P.J."/>
            <person name="Hooker J.B."/>
            <person name="Huggins A."/>
            <person name="James T.Y."/>
            <person name="Kamada T."/>
            <person name="Kilaru S."/>
            <person name="Kodira C."/>
            <person name="Kues U."/>
            <person name="Kupfer D."/>
            <person name="Kwan H.S."/>
            <person name="Lomsadze A."/>
            <person name="Li W."/>
            <person name="Lilly W.W."/>
            <person name="Ma L.J."/>
            <person name="Mackey A.J."/>
            <person name="Manning G."/>
            <person name="Martin F."/>
            <person name="Muraguchi H."/>
            <person name="Natvig D.O."/>
            <person name="Palmerini H."/>
            <person name="Ramesh M.A."/>
            <person name="Rehmeyer C.J."/>
            <person name="Roe B.A."/>
            <person name="Shenoy N."/>
            <person name="Stanke M."/>
            <person name="Ter-Hovhannisyan V."/>
            <person name="Tunlid A."/>
            <person name="Velagapudi R."/>
            <person name="Vision T.J."/>
            <person name="Zeng Q."/>
            <person name="Zolan M.E."/>
            <person name="Pukkila P.J."/>
        </authorList>
    </citation>
    <scope>NUCLEOTIDE SEQUENCE [LARGE SCALE GENOMIC DNA]</scope>
    <source>
        <strain evidence="6">Okayama-7 / 130 / ATCC MYA-4618 / FGSC 9003</strain>
    </source>
</reference>
<keyword evidence="2" id="KW-0812">Transmembrane</keyword>
<dbReference type="PANTHER" id="PTHR31987">
    <property type="entry name" value="GLUTAMINASE A-RELATED"/>
    <property type="match status" value="1"/>
</dbReference>
<evidence type="ECO:0000256" key="1">
    <source>
        <dbReference type="SAM" id="MobiDB-lite"/>
    </source>
</evidence>
<feature type="domain" description="Glutaminase A N-terminal" evidence="4">
    <location>
        <begin position="1"/>
        <end position="224"/>
    </location>
</feature>
<feature type="compositionally biased region" description="Low complexity" evidence="1">
    <location>
        <begin position="716"/>
        <end position="740"/>
    </location>
</feature>
<feature type="domain" description="Glutaminase A central" evidence="3">
    <location>
        <begin position="230"/>
        <end position="426"/>
    </location>
</feature>
<dbReference type="EMBL" id="AACS02000001">
    <property type="protein sequence ID" value="EAU93643.2"/>
    <property type="molecule type" value="Genomic_DNA"/>
</dbReference>
<proteinExistence type="predicted"/>
<evidence type="ECO:0000259" key="4">
    <source>
        <dbReference type="Pfam" id="PF17168"/>
    </source>
</evidence>
<keyword evidence="2" id="KW-1133">Transmembrane helix</keyword>
<dbReference type="InParanoid" id="A8N0A4"/>
<dbReference type="Pfam" id="PF17168">
    <property type="entry name" value="DUF5127"/>
    <property type="match status" value="1"/>
</dbReference>
<evidence type="ECO:0000313" key="6">
    <source>
        <dbReference type="Proteomes" id="UP000001861"/>
    </source>
</evidence>
<dbReference type="InterPro" id="IPR052743">
    <property type="entry name" value="Glutaminase_GtaA"/>
</dbReference>
<organism evidence="5 6">
    <name type="scientific">Coprinopsis cinerea (strain Okayama-7 / 130 / ATCC MYA-4618 / FGSC 9003)</name>
    <name type="common">Inky cap fungus</name>
    <name type="synonym">Hormographiella aspergillata</name>
    <dbReference type="NCBI Taxonomy" id="240176"/>
    <lineage>
        <taxon>Eukaryota</taxon>
        <taxon>Fungi</taxon>
        <taxon>Dikarya</taxon>
        <taxon>Basidiomycota</taxon>
        <taxon>Agaricomycotina</taxon>
        <taxon>Agaricomycetes</taxon>
        <taxon>Agaricomycetidae</taxon>
        <taxon>Agaricales</taxon>
        <taxon>Agaricineae</taxon>
        <taxon>Psathyrellaceae</taxon>
        <taxon>Coprinopsis</taxon>
    </lineage>
</organism>
<dbReference type="eggNOG" id="ENOG502SHJG">
    <property type="taxonomic scope" value="Eukaryota"/>
</dbReference>
<dbReference type="VEuPathDB" id="FungiDB:CC1G_02873"/>
<feature type="compositionally biased region" description="Polar residues" evidence="1">
    <location>
        <begin position="609"/>
        <end position="638"/>
    </location>
</feature>
<evidence type="ECO:0000313" key="5">
    <source>
        <dbReference type="EMBL" id="EAU93643.2"/>
    </source>
</evidence>
<dbReference type="OrthoDB" id="3918848at2759"/>
<accession>A8N0A4</accession>
<dbReference type="HOGENOM" id="CLU_008020_0_0_1"/>
<dbReference type="InterPro" id="IPR033433">
    <property type="entry name" value="GtaA_N"/>
</dbReference>
<evidence type="ECO:0000259" key="3">
    <source>
        <dbReference type="Pfam" id="PF16335"/>
    </source>
</evidence>
<keyword evidence="6" id="KW-1185">Reference proteome</keyword>
<dbReference type="RefSeq" id="XP_001828292.2">
    <property type="nucleotide sequence ID" value="XM_001828240.2"/>
</dbReference>
<keyword evidence="2" id="KW-0472">Membrane</keyword>
<protein>
    <submittedName>
        <fullName evidence="5">Glutaminase</fullName>
    </submittedName>
</protein>
<feature type="compositionally biased region" description="Basic and acidic residues" evidence="1">
    <location>
        <begin position="741"/>
        <end position="759"/>
    </location>
</feature>
<dbReference type="GeneID" id="6004617"/>
<feature type="compositionally biased region" description="Polar residues" evidence="1">
    <location>
        <begin position="656"/>
        <end position="666"/>
    </location>
</feature>
<dbReference type="OMA" id="NPVERIF"/>
<dbReference type="AlphaFoldDB" id="A8N0A4"/>
<sequence length="786" mass="86568">MEAGDVVLNVTFLSPVEAQDIIRLSFPFAYVYIDVWTKDGNPHSVQLYSEAASSLVTIRNDTMRWDTTETQSAIYHELAKYTALRMERWEVVENGVLYFAMPKATNPTWQIGPFTDVRQGFLENGELANTGDTDFRAAMVADYPVLAFAVDLGDIQATSEQVVWALGHVRDTLLSGAGKSIGVDTRTSYFWSHYPSIGDAITAFLDDFPAARARAEEFDRKLMDEAGAVSSQYADLVALSVRQTVASIEVTLPQRFGRSEWNTTDVQAYMRDTGFSKRGNPVETIYAAMPALLYLNPSLLKLLLKPLLMYQSSSKYQNPYASPDLGNDYIFSTGNNSDTSRLAIESCSSMLIMSLAHAIRTEDYTLINDHAQLLQKWADYLVERGVHTKDQISADGLKDDGLTNLALKSILGIHAMGKIREIVDPDGATSEAAKRYLVFESHEQFYKAKLDSAHQTGWGLPYDSLDPTLMKSHWTLFTAASVSDSAVRDTLIERVHRRTFWRGTAAAFGTTWNVDTGASIPLGGRNSPAQGAMFSLLAAKAFQKGGSNENWHKDREEGKKNVGAIAGGVVGGVVGLLLVAAILFLWKRRMGPFKPSEPRTRYLVNVSPRSSLNESVSSPHSQPATSTHRQEYTESTAPSELRPVPFIPALLGGGNASRTSVTSATVHESDNDGLPASKEVMMRERTLRLANANPPPASSYTRTTPSSPSVPPSINPPSSITPHSPSSVPSEEQQRQLQLQREVEELRREVNLLRAERESTQGSQSNMTPIDYRASTPSEPPPTYYS</sequence>
<comment type="caution">
    <text evidence="5">The sequence shown here is derived from an EMBL/GenBank/DDBJ whole genome shotgun (WGS) entry which is preliminary data.</text>
</comment>
<dbReference type="STRING" id="240176.A8N0A4"/>
<feature type="compositionally biased region" description="Low complexity" evidence="1">
    <location>
        <begin position="698"/>
        <end position="707"/>
    </location>
</feature>
<gene>
    <name evidence="5" type="ORF">CC1G_02873</name>
</gene>
<dbReference type="Pfam" id="PF16335">
    <property type="entry name" value="GtaA_6_Hairpin"/>
    <property type="match status" value="2"/>
</dbReference>
<feature type="domain" description="Glutaminase A central" evidence="3">
    <location>
        <begin position="438"/>
        <end position="537"/>
    </location>
</feature>
<dbReference type="InterPro" id="IPR032514">
    <property type="entry name" value="GtaA_central"/>
</dbReference>
<feature type="transmembrane region" description="Helical" evidence="2">
    <location>
        <begin position="562"/>
        <end position="586"/>
    </location>
</feature>
<dbReference type="KEGG" id="cci:CC1G_02873"/>
<dbReference type="PANTHER" id="PTHR31987:SF1">
    <property type="entry name" value="GLUTAMINASE A"/>
    <property type="match status" value="1"/>
</dbReference>
<evidence type="ECO:0000256" key="2">
    <source>
        <dbReference type="SAM" id="Phobius"/>
    </source>
</evidence>
<dbReference type="Proteomes" id="UP000001861">
    <property type="component" value="Unassembled WGS sequence"/>
</dbReference>